<dbReference type="Gene3D" id="3.40.50.2000">
    <property type="entry name" value="Glycogen Phosphorylase B"/>
    <property type="match status" value="2"/>
</dbReference>
<dbReference type="SUPFAM" id="SSF53756">
    <property type="entry name" value="UDP-Glycosyltransferase/glycogen phosphorylase"/>
    <property type="match status" value="1"/>
</dbReference>
<evidence type="ECO:0000313" key="4">
    <source>
        <dbReference type="Proteomes" id="UP000177141"/>
    </source>
</evidence>
<evidence type="ECO:0008006" key="5">
    <source>
        <dbReference type="Google" id="ProtNLM"/>
    </source>
</evidence>
<name>A0A1F7J067_9BACT</name>
<proteinExistence type="predicted"/>
<dbReference type="Proteomes" id="UP000177141">
    <property type="component" value="Unassembled WGS sequence"/>
</dbReference>
<dbReference type="InterPro" id="IPR050194">
    <property type="entry name" value="Glycosyltransferase_grp1"/>
</dbReference>
<accession>A0A1F7J067</accession>
<dbReference type="STRING" id="1802061.A3A93_00620"/>
<evidence type="ECO:0000313" key="3">
    <source>
        <dbReference type="EMBL" id="OGK48999.1"/>
    </source>
</evidence>
<dbReference type="EMBL" id="MGAL01000007">
    <property type="protein sequence ID" value="OGK48999.1"/>
    <property type="molecule type" value="Genomic_DNA"/>
</dbReference>
<dbReference type="InterPro" id="IPR001296">
    <property type="entry name" value="Glyco_trans_1"/>
</dbReference>
<dbReference type="GO" id="GO:0016757">
    <property type="term" value="F:glycosyltransferase activity"/>
    <property type="evidence" value="ECO:0007669"/>
    <property type="project" value="InterPro"/>
</dbReference>
<evidence type="ECO:0000259" key="2">
    <source>
        <dbReference type="Pfam" id="PF13439"/>
    </source>
</evidence>
<dbReference type="InterPro" id="IPR028098">
    <property type="entry name" value="Glyco_trans_4-like_N"/>
</dbReference>
<feature type="domain" description="Glycosyltransferase subfamily 4-like N-terminal" evidence="2">
    <location>
        <begin position="13"/>
        <end position="188"/>
    </location>
</feature>
<dbReference type="AlphaFoldDB" id="A0A1F7J067"/>
<dbReference type="PANTHER" id="PTHR45947:SF3">
    <property type="entry name" value="SULFOQUINOVOSYL TRANSFERASE SQD2"/>
    <property type="match status" value="1"/>
</dbReference>
<protein>
    <recommendedName>
        <fullName evidence="5">Glycosyl transferase family 1 domain-containing protein</fullName>
    </recommendedName>
</protein>
<reference evidence="3 4" key="1">
    <citation type="journal article" date="2016" name="Nat. Commun.">
        <title>Thousands of microbial genomes shed light on interconnected biogeochemical processes in an aquifer system.</title>
        <authorList>
            <person name="Anantharaman K."/>
            <person name="Brown C.T."/>
            <person name="Hug L.A."/>
            <person name="Sharon I."/>
            <person name="Castelle C.J."/>
            <person name="Probst A.J."/>
            <person name="Thomas B.C."/>
            <person name="Singh A."/>
            <person name="Wilkins M.J."/>
            <person name="Karaoz U."/>
            <person name="Brodie E.L."/>
            <person name="Williams K.H."/>
            <person name="Hubbard S.S."/>
            <person name="Banfield J.F."/>
        </authorList>
    </citation>
    <scope>NUCLEOTIDE SEQUENCE [LARGE SCALE GENOMIC DNA]</scope>
</reference>
<gene>
    <name evidence="3" type="ORF">A3A93_00620</name>
</gene>
<sequence>MKIALVHDQLQEFGGAERVLVALKKIFPEADVYTSFYNPDSLGMHAKKFEGWKIYTSWADKVPFLKKLYSPLRFITPYIWESFNFNNYDLVISSAGSYMCKGVITLPKTKHICYLHHPPRYLYGYETAIEWQRYWPIRVYANIINKPLRKWDYLSSQRVDHFIANSEETKKRIQKFYRRDAKVIYPPVTIPDEFKLVIPDSDRGSSKNLDFLFRGNDTNYYITTSRLARAKHVEVLIKAANKEKFNLKIIGTGRDEEFLKSIAGKNVEFLSNLKDEEFKEVYKNAKAFLFASVDEEFGIAPVEAMGYGIPVIAYASGGVKETVIDAKNGYLYDELNENSLINKIKMLNALSKNEYLTMRNNARSSAEKYTFDIFKENIVNFTRSLK</sequence>
<feature type="domain" description="Glycosyl transferase family 1" evidence="1">
    <location>
        <begin position="216"/>
        <end position="363"/>
    </location>
</feature>
<dbReference type="Pfam" id="PF13439">
    <property type="entry name" value="Glyco_transf_4"/>
    <property type="match status" value="1"/>
</dbReference>
<dbReference type="PANTHER" id="PTHR45947">
    <property type="entry name" value="SULFOQUINOVOSYL TRANSFERASE SQD2"/>
    <property type="match status" value="1"/>
</dbReference>
<organism evidence="3 4">
    <name type="scientific">Candidatus Roizmanbacteria bacterium RIFCSPLOWO2_01_FULL_38_12</name>
    <dbReference type="NCBI Taxonomy" id="1802061"/>
    <lineage>
        <taxon>Bacteria</taxon>
        <taxon>Candidatus Roizmaniibacteriota</taxon>
    </lineage>
</organism>
<evidence type="ECO:0000259" key="1">
    <source>
        <dbReference type="Pfam" id="PF00534"/>
    </source>
</evidence>
<comment type="caution">
    <text evidence="3">The sequence shown here is derived from an EMBL/GenBank/DDBJ whole genome shotgun (WGS) entry which is preliminary data.</text>
</comment>
<dbReference type="Pfam" id="PF00534">
    <property type="entry name" value="Glycos_transf_1"/>
    <property type="match status" value="1"/>
</dbReference>